<keyword evidence="2" id="KW-1185">Reference proteome</keyword>
<evidence type="ECO:0000313" key="2">
    <source>
        <dbReference type="Proteomes" id="UP000436006"/>
    </source>
</evidence>
<dbReference type="AlphaFoldDB" id="A0A7K1SR44"/>
<protein>
    <submittedName>
        <fullName evidence="1">Uncharacterized protein</fullName>
    </submittedName>
</protein>
<organism evidence="1 2">
    <name type="scientific">Spirosoma arboris</name>
    <dbReference type="NCBI Taxonomy" id="2682092"/>
    <lineage>
        <taxon>Bacteria</taxon>
        <taxon>Pseudomonadati</taxon>
        <taxon>Bacteroidota</taxon>
        <taxon>Cytophagia</taxon>
        <taxon>Cytophagales</taxon>
        <taxon>Cytophagaceae</taxon>
        <taxon>Spirosoma</taxon>
    </lineage>
</organism>
<evidence type="ECO:0000313" key="1">
    <source>
        <dbReference type="EMBL" id="MVM36272.1"/>
    </source>
</evidence>
<gene>
    <name evidence="1" type="ORF">GO755_40060</name>
</gene>
<name>A0A7K1SR44_9BACT</name>
<reference evidence="1 2" key="1">
    <citation type="submission" date="2019-12" db="EMBL/GenBank/DDBJ databases">
        <title>Spirosoma sp. HMF4905 genome sequencing and assembly.</title>
        <authorList>
            <person name="Kang H."/>
            <person name="Cha I."/>
            <person name="Kim H."/>
            <person name="Joh K."/>
        </authorList>
    </citation>
    <scope>NUCLEOTIDE SEQUENCE [LARGE SCALE GENOMIC DNA]</scope>
    <source>
        <strain evidence="1 2">HMF4905</strain>
    </source>
</reference>
<dbReference type="RefSeq" id="WP_157591070.1">
    <property type="nucleotide sequence ID" value="NZ_WPIN01000036.1"/>
</dbReference>
<sequence>MSTAIQKSQQVAINQRKKGVTKRQTCEAFPKKEDVEILHIELFYANGSVREMNVTSIGGNIELQYIHMRRYLVEALVDRGLVKIHAHYAYSENGNIKNICSWYPFDCLTGREISPEAKLLL</sequence>
<dbReference type="EMBL" id="WPIN01000036">
    <property type="protein sequence ID" value="MVM36272.1"/>
    <property type="molecule type" value="Genomic_DNA"/>
</dbReference>
<accession>A0A7K1SR44</accession>
<dbReference type="Proteomes" id="UP000436006">
    <property type="component" value="Unassembled WGS sequence"/>
</dbReference>
<proteinExistence type="predicted"/>
<comment type="caution">
    <text evidence="1">The sequence shown here is derived from an EMBL/GenBank/DDBJ whole genome shotgun (WGS) entry which is preliminary data.</text>
</comment>